<comment type="similarity">
    <text evidence="4">Belongs to the GPI family.</text>
</comment>
<dbReference type="EMBL" id="JAUSQZ010000001">
    <property type="protein sequence ID" value="MDP9831244.1"/>
    <property type="molecule type" value="Genomic_DNA"/>
</dbReference>
<evidence type="ECO:0000256" key="3">
    <source>
        <dbReference type="ARBA" id="ARBA00023235"/>
    </source>
</evidence>
<dbReference type="Gene3D" id="3.40.50.10490">
    <property type="entry name" value="Glucose-6-phosphate isomerase like protein, domain 1"/>
    <property type="match status" value="3"/>
</dbReference>
<comment type="caution">
    <text evidence="5">The sequence shown here is derived from an EMBL/GenBank/DDBJ whole genome shotgun (WGS) entry which is preliminary data.</text>
</comment>
<dbReference type="PANTHER" id="PTHR11469:SF1">
    <property type="entry name" value="GLUCOSE-6-PHOSPHATE ISOMERASE"/>
    <property type="match status" value="1"/>
</dbReference>
<dbReference type="EC" id="5.3.1.9" evidence="4"/>
<proteinExistence type="inferred from homology"/>
<comment type="catalytic activity">
    <reaction evidence="4">
        <text>alpha-D-glucose 6-phosphate = beta-D-fructose 6-phosphate</text>
        <dbReference type="Rhea" id="RHEA:11816"/>
        <dbReference type="ChEBI" id="CHEBI:57634"/>
        <dbReference type="ChEBI" id="CHEBI:58225"/>
        <dbReference type="EC" id="5.3.1.9"/>
    </reaction>
</comment>
<dbReference type="InterPro" id="IPR046348">
    <property type="entry name" value="SIS_dom_sf"/>
</dbReference>
<evidence type="ECO:0000256" key="2">
    <source>
        <dbReference type="ARBA" id="ARBA00023152"/>
    </source>
</evidence>
<evidence type="ECO:0000256" key="4">
    <source>
        <dbReference type="RuleBase" id="RU000612"/>
    </source>
</evidence>
<dbReference type="InterPro" id="IPR001672">
    <property type="entry name" value="G6P_Isomerase"/>
</dbReference>
<organism evidence="5 6">
    <name type="scientific">Kineosporia succinea</name>
    <dbReference type="NCBI Taxonomy" id="84632"/>
    <lineage>
        <taxon>Bacteria</taxon>
        <taxon>Bacillati</taxon>
        <taxon>Actinomycetota</taxon>
        <taxon>Actinomycetes</taxon>
        <taxon>Kineosporiales</taxon>
        <taxon>Kineosporiaceae</taxon>
        <taxon>Kineosporia</taxon>
    </lineage>
</organism>
<gene>
    <name evidence="5" type="ORF">J2S57_006993</name>
</gene>
<dbReference type="PANTHER" id="PTHR11469">
    <property type="entry name" value="GLUCOSE-6-PHOSPHATE ISOMERASE"/>
    <property type="match status" value="1"/>
</dbReference>
<accession>A0ABT9PEW1</accession>
<evidence type="ECO:0000256" key="1">
    <source>
        <dbReference type="ARBA" id="ARBA00022432"/>
    </source>
</evidence>
<keyword evidence="1 4" id="KW-0312">Gluconeogenesis</keyword>
<evidence type="ECO:0000313" key="6">
    <source>
        <dbReference type="Proteomes" id="UP001235712"/>
    </source>
</evidence>
<comment type="pathway">
    <text evidence="4">Carbohydrate degradation; glycolysis; D-glyceraldehyde 3-phosphate and glycerone phosphate from D-glucose: step 2/4.</text>
</comment>
<dbReference type="PRINTS" id="PR00662">
    <property type="entry name" value="G6PISOMERASE"/>
</dbReference>
<dbReference type="Pfam" id="PF00342">
    <property type="entry name" value="PGI"/>
    <property type="match status" value="1"/>
</dbReference>
<dbReference type="PROSITE" id="PS51463">
    <property type="entry name" value="P_GLUCOSE_ISOMERASE_3"/>
    <property type="match status" value="1"/>
</dbReference>
<dbReference type="GO" id="GO:0004347">
    <property type="term" value="F:glucose-6-phosphate isomerase activity"/>
    <property type="evidence" value="ECO:0007669"/>
    <property type="project" value="UniProtKB-EC"/>
</dbReference>
<keyword evidence="2 4" id="KW-0324">Glycolysis</keyword>
<dbReference type="Proteomes" id="UP001235712">
    <property type="component" value="Unassembled WGS sequence"/>
</dbReference>
<evidence type="ECO:0000313" key="5">
    <source>
        <dbReference type="EMBL" id="MDP9831244.1"/>
    </source>
</evidence>
<reference evidence="5 6" key="1">
    <citation type="submission" date="2023-07" db="EMBL/GenBank/DDBJ databases">
        <title>Sequencing the genomes of 1000 actinobacteria strains.</title>
        <authorList>
            <person name="Klenk H.-P."/>
        </authorList>
    </citation>
    <scope>NUCLEOTIDE SEQUENCE [LARGE SCALE GENOMIC DNA]</scope>
    <source>
        <strain evidence="5 6">DSM 44388</strain>
    </source>
</reference>
<keyword evidence="6" id="KW-1185">Reference proteome</keyword>
<protein>
    <recommendedName>
        <fullName evidence="4">Glucose-6-phosphate isomerase</fullName>
        <ecNumber evidence="4">5.3.1.9</ecNumber>
    </recommendedName>
</protein>
<name>A0ABT9PEW1_9ACTN</name>
<sequence length="558" mass="57391">MSDDSAVWPADDVAADVTVTPAGPDALKAVEKHVATLVSDRVASRIAQKDPTLWGEAAVSEASVRLGWVGLADSSRPLVEPIESLRAELLAEGVDRVVLAGMGGSSLAPEVITKTAGVELVVLDTTDPGQVRSALVELERTVVVVSSKSGGTVETDSQRRVFEAAFTAAGIDAKRRIVVVTDPGSPLEKASAEAGYRAVFSADPTIGGRYSALTAFGLVPSGLAGVDVGALLDEAAAVSDQLAEDTESNPGLVLGAVLGGSPTPGSNGFRDKIVFADYGSGISGFGDWAEQLIAESTGKEGTGLLPVVASPNAPDVTTPGDDTVVVRLAPIGSDSTTAPTATDAAASVTVNGPLGAQFLLWEYATSVAGRLVGINPFDQPDVESAKVAARGLLDATPEPTPADAVDGGIEIRATPGLLGGATTVEAAVDALLAQLPGRGYLAVMAYLDRLAESELEGVRDPLAQRTNRPVTFGWGPRFLHSTGQFHKGGAPVGVYLQITADNAKDLEIPDRPFTFGKLIGAQAAGDAGVLAQHDRPVLRLHLTDREAGLKKLIQVLSR</sequence>
<dbReference type="SUPFAM" id="SSF53697">
    <property type="entry name" value="SIS domain"/>
    <property type="match status" value="1"/>
</dbReference>
<keyword evidence="3 4" id="KW-0413">Isomerase</keyword>